<name>A0A6H1ZL94_9ZZZZ</name>
<dbReference type="SMART" id="SM00530">
    <property type="entry name" value="HTH_XRE"/>
    <property type="match status" value="1"/>
</dbReference>
<dbReference type="InterPro" id="IPR010982">
    <property type="entry name" value="Lambda_DNA-bd_dom_sf"/>
</dbReference>
<proteinExistence type="predicted"/>
<evidence type="ECO:0000259" key="1">
    <source>
        <dbReference type="PROSITE" id="PS50943"/>
    </source>
</evidence>
<dbReference type="EMBL" id="MT144600">
    <property type="protein sequence ID" value="QJH94442.1"/>
    <property type="molecule type" value="Genomic_DNA"/>
</dbReference>
<dbReference type="AlphaFoldDB" id="A0A6H1ZL94"/>
<feature type="domain" description="HTH cro/C1-type" evidence="1">
    <location>
        <begin position="13"/>
        <end position="63"/>
    </location>
</feature>
<dbReference type="EMBL" id="MT144078">
    <property type="protein sequence ID" value="QJA48298.1"/>
    <property type="molecule type" value="Genomic_DNA"/>
</dbReference>
<accession>A0A6H1ZL94</accession>
<gene>
    <name evidence="2" type="ORF">TM448A00891_0033</name>
    <name evidence="3" type="ORF">TM448B00218_0085</name>
</gene>
<dbReference type="GO" id="GO:0003677">
    <property type="term" value="F:DNA binding"/>
    <property type="evidence" value="ECO:0007669"/>
    <property type="project" value="InterPro"/>
</dbReference>
<organism evidence="2">
    <name type="scientific">viral metagenome</name>
    <dbReference type="NCBI Taxonomy" id="1070528"/>
    <lineage>
        <taxon>unclassified sequences</taxon>
        <taxon>metagenomes</taxon>
        <taxon>organismal metagenomes</taxon>
    </lineage>
</organism>
<dbReference type="SUPFAM" id="SSF47413">
    <property type="entry name" value="lambda repressor-like DNA-binding domains"/>
    <property type="match status" value="1"/>
</dbReference>
<dbReference type="PROSITE" id="PS50943">
    <property type="entry name" value="HTH_CROC1"/>
    <property type="match status" value="1"/>
</dbReference>
<evidence type="ECO:0000313" key="3">
    <source>
        <dbReference type="EMBL" id="QJH94442.1"/>
    </source>
</evidence>
<reference evidence="2" key="1">
    <citation type="submission" date="2020-03" db="EMBL/GenBank/DDBJ databases">
        <title>The deep terrestrial virosphere.</title>
        <authorList>
            <person name="Holmfeldt K."/>
            <person name="Nilsson E."/>
            <person name="Simone D."/>
            <person name="Lopez-Fernandez M."/>
            <person name="Wu X."/>
            <person name="de Brujin I."/>
            <person name="Lundin D."/>
            <person name="Andersson A."/>
            <person name="Bertilsson S."/>
            <person name="Dopson M."/>
        </authorList>
    </citation>
    <scope>NUCLEOTIDE SEQUENCE</scope>
    <source>
        <strain evidence="2">TM448A00891</strain>
        <strain evidence="3">TM448B00218</strain>
    </source>
</reference>
<protein>
    <submittedName>
        <fullName evidence="2">Putative translation initiation domain containing protein</fullName>
    </submittedName>
</protein>
<dbReference type="CDD" id="cd00093">
    <property type="entry name" value="HTH_XRE"/>
    <property type="match status" value="1"/>
</dbReference>
<dbReference type="InterPro" id="IPR001387">
    <property type="entry name" value="Cro/C1-type_HTH"/>
</dbReference>
<sequence length="65" mass="7429">MKLNTNKIMSELKRLGWSKYKLAKIMGIANQTVYKILNSDGTGYTFKTVERFATALKLDSKDLIQ</sequence>
<dbReference type="Gene3D" id="1.10.260.40">
    <property type="entry name" value="lambda repressor-like DNA-binding domains"/>
    <property type="match status" value="1"/>
</dbReference>
<evidence type="ECO:0000313" key="2">
    <source>
        <dbReference type="EMBL" id="QJA48298.1"/>
    </source>
</evidence>
<dbReference type="Pfam" id="PF13443">
    <property type="entry name" value="HTH_26"/>
    <property type="match status" value="1"/>
</dbReference>